<dbReference type="InterPro" id="IPR052163">
    <property type="entry name" value="DGC-Regulatory_Protein"/>
</dbReference>
<comment type="cofactor">
    <cofactor evidence="1">
        <name>Mg(2+)</name>
        <dbReference type="ChEBI" id="CHEBI:18420"/>
    </cofactor>
</comment>
<dbReference type="Proteomes" id="UP001152467">
    <property type="component" value="Unassembled WGS sequence"/>
</dbReference>
<evidence type="ECO:0000256" key="2">
    <source>
        <dbReference type="SAM" id="Coils"/>
    </source>
</evidence>
<accession>A0A9W4QSZ7</accession>
<dbReference type="InterPro" id="IPR043128">
    <property type="entry name" value="Rev_trsase/Diguanyl_cyclase"/>
</dbReference>
<dbReference type="NCBIfam" id="TIGR00254">
    <property type="entry name" value="GGDEF"/>
    <property type="match status" value="1"/>
</dbReference>
<dbReference type="RefSeq" id="WP_261625824.1">
    <property type="nucleotide sequence ID" value="NZ_CAMAPC010000002.1"/>
</dbReference>
<evidence type="ECO:0000313" key="4">
    <source>
        <dbReference type="EMBL" id="CAH9051743.1"/>
    </source>
</evidence>
<dbReference type="SUPFAM" id="SSF55781">
    <property type="entry name" value="GAF domain-like"/>
    <property type="match status" value="1"/>
</dbReference>
<dbReference type="EMBL" id="CAMAPC010000002">
    <property type="protein sequence ID" value="CAH9051743.1"/>
    <property type="molecule type" value="Genomic_DNA"/>
</dbReference>
<feature type="domain" description="GGDEF" evidence="3">
    <location>
        <begin position="261"/>
        <end position="395"/>
    </location>
</feature>
<name>A0A9W4QSZ7_9GAMM</name>
<evidence type="ECO:0000256" key="1">
    <source>
        <dbReference type="ARBA" id="ARBA00001946"/>
    </source>
</evidence>
<proteinExistence type="predicted"/>
<comment type="caution">
    <text evidence="4">The sequence shown here is derived from an EMBL/GenBank/DDBJ whole genome shotgun (WGS) entry which is preliminary data.</text>
</comment>
<dbReference type="InterPro" id="IPR000160">
    <property type="entry name" value="GGDEF_dom"/>
</dbReference>
<keyword evidence="2" id="KW-0175">Coiled coil</keyword>
<dbReference type="CDD" id="cd01949">
    <property type="entry name" value="GGDEF"/>
    <property type="match status" value="1"/>
</dbReference>
<dbReference type="PROSITE" id="PS50887">
    <property type="entry name" value="GGDEF"/>
    <property type="match status" value="1"/>
</dbReference>
<dbReference type="AlphaFoldDB" id="A0A9W4QSZ7"/>
<dbReference type="InterPro" id="IPR029787">
    <property type="entry name" value="Nucleotide_cyclase"/>
</dbReference>
<dbReference type="SMART" id="SM00267">
    <property type="entry name" value="GGDEF"/>
    <property type="match status" value="1"/>
</dbReference>
<dbReference type="Gene3D" id="3.30.450.40">
    <property type="match status" value="1"/>
</dbReference>
<gene>
    <name evidence="4" type="ORF">PSECIP111854_00823</name>
</gene>
<keyword evidence="5" id="KW-1185">Reference proteome</keyword>
<dbReference type="Pfam" id="PF00990">
    <property type="entry name" value="GGDEF"/>
    <property type="match status" value="1"/>
</dbReference>
<evidence type="ECO:0000259" key="3">
    <source>
        <dbReference type="PROSITE" id="PS50887"/>
    </source>
</evidence>
<protein>
    <recommendedName>
        <fullName evidence="3">GGDEF domain-containing protein</fullName>
    </recommendedName>
</protein>
<organism evidence="4 5">
    <name type="scientific">Pseudoalteromonas holothuriae</name>
    <dbReference type="NCBI Taxonomy" id="2963714"/>
    <lineage>
        <taxon>Bacteria</taxon>
        <taxon>Pseudomonadati</taxon>
        <taxon>Pseudomonadota</taxon>
        <taxon>Gammaproteobacteria</taxon>
        <taxon>Alteromonadales</taxon>
        <taxon>Pseudoalteromonadaceae</taxon>
        <taxon>Pseudoalteromonas</taxon>
    </lineage>
</organism>
<reference evidence="4" key="1">
    <citation type="submission" date="2022-07" db="EMBL/GenBank/DDBJ databases">
        <authorList>
            <person name="Criscuolo A."/>
        </authorList>
    </citation>
    <scope>NUCLEOTIDE SEQUENCE</scope>
    <source>
        <strain evidence="4">CIP111854</strain>
    </source>
</reference>
<dbReference type="FunFam" id="3.30.70.270:FF:000001">
    <property type="entry name" value="Diguanylate cyclase domain protein"/>
    <property type="match status" value="1"/>
</dbReference>
<dbReference type="PANTHER" id="PTHR46663:SF2">
    <property type="entry name" value="GGDEF DOMAIN-CONTAINING PROTEIN"/>
    <property type="match status" value="1"/>
</dbReference>
<dbReference type="PANTHER" id="PTHR46663">
    <property type="entry name" value="DIGUANYLATE CYCLASE DGCT-RELATED"/>
    <property type="match status" value="1"/>
</dbReference>
<dbReference type="Gene3D" id="3.30.70.270">
    <property type="match status" value="1"/>
</dbReference>
<sequence length="396" mass="44982">MMTVQKIAKDNVIDSVTDIVACLNTSNSIQRFLLDIHCILQKVTYADNFYVVLFGSDDGVLSFPYFHDVMDNIREEDLGDIDIKKVENTLTGYAVNQRKICNFTEQDIKALIEKGSIQVLGTMPKQWLCFPLTNRSSFLGAFIIQSYRNEQEYSGVIVDVLYTISHVISSALDAFNNQRALLEANEALQVYQKELEQRVQERTQELQKSLEEVRLEVTKREQLQHQLEYESLHDNLTGLANRKYLFKELSRLSSKSKRIALEVYVLYIDLDDFKPINDTYGHHAGDVVLQTVAQRLTKEVRSYDLVSRLGGDEFVVLMTEPLHFGVLKQVCQRLLDKICAPIEVAESKQVQCGCSIGVAGNYAQIFSAEGILHQADDALYKAKNNGKKQISFSVSK</sequence>
<dbReference type="SUPFAM" id="SSF55073">
    <property type="entry name" value="Nucleotide cyclase"/>
    <property type="match status" value="1"/>
</dbReference>
<dbReference type="InterPro" id="IPR029016">
    <property type="entry name" value="GAF-like_dom_sf"/>
</dbReference>
<feature type="coiled-coil region" evidence="2">
    <location>
        <begin position="181"/>
        <end position="216"/>
    </location>
</feature>
<dbReference type="GO" id="GO:0003824">
    <property type="term" value="F:catalytic activity"/>
    <property type="evidence" value="ECO:0007669"/>
    <property type="project" value="UniProtKB-ARBA"/>
</dbReference>
<evidence type="ECO:0000313" key="5">
    <source>
        <dbReference type="Proteomes" id="UP001152467"/>
    </source>
</evidence>